<dbReference type="AlphaFoldDB" id="A0A150QVE9"/>
<feature type="chain" id="PRO_5007567148" description="Secreted protein" evidence="2">
    <location>
        <begin position="24"/>
        <end position="62"/>
    </location>
</feature>
<evidence type="ECO:0000313" key="3">
    <source>
        <dbReference type="EMBL" id="KYF71802.1"/>
    </source>
</evidence>
<reference evidence="3 4" key="1">
    <citation type="submission" date="2014-02" db="EMBL/GenBank/DDBJ databases">
        <title>The small core and large imbalanced accessory genome model reveals a collaborative survival strategy of Sorangium cellulosum strains in nature.</title>
        <authorList>
            <person name="Han K."/>
            <person name="Peng R."/>
            <person name="Blom J."/>
            <person name="Li Y.-Z."/>
        </authorList>
    </citation>
    <scope>NUCLEOTIDE SEQUENCE [LARGE SCALE GENOMIC DNA]</scope>
    <source>
        <strain evidence="3 4">So0008-312</strain>
    </source>
</reference>
<feature type="region of interest" description="Disordered" evidence="1">
    <location>
        <begin position="27"/>
        <end position="62"/>
    </location>
</feature>
<gene>
    <name evidence="3" type="ORF">BE15_43170</name>
</gene>
<name>A0A150QVE9_SORCE</name>
<sequence length="62" mass="5998">MIGTVAATVLGGSLCLLFSAAGAALAPLTSPSPGRDGDATPTGDARERALGAPEHACPIEPP</sequence>
<accession>A0A150QVE9</accession>
<feature type="signal peptide" evidence="2">
    <location>
        <begin position="1"/>
        <end position="23"/>
    </location>
</feature>
<evidence type="ECO:0008006" key="5">
    <source>
        <dbReference type="Google" id="ProtNLM"/>
    </source>
</evidence>
<organism evidence="3 4">
    <name type="scientific">Sorangium cellulosum</name>
    <name type="common">Polyangium cellulosum</name>
    <dbReference type="NCBI Taxonomy" id="56"/>
    <lineage>
        <taxon>Bacteria</taxon>
        <taxon>Pseudomonadati</taxon>
        <taxon>Myxococcota</taxon>
        <taxon>Polyangia</taxon>
        <taxon>Polyangiales</taxon>
        <taxon>Polyangiaceae</taxon>
        <taxon>Sorangium</taxon>
    </lineage>
</organism>
<dbReference type="EMBL" id="JEMA01000310">
    <property type="protein sequence ID" value="KYF71802.1"/>
    <property type="molecule type" value="Genomic_DNA"/>
</dbReference>
<proteinExistence type="predicted"/>
<dbReference type="Proteomes" id="UP000075260">
    <property type="component" value="Unassembled WGS sequence"/>
</dbReference>
<evidence type="ECO:0000313" key="4">
    <source>
        <dbReference type="Proteomes" id="UP000075260"/>
    </source>
</evidence>
<keyword evidence="2" id="KW-0732">Signal</keyword>
<evidence type="ECO:0000256" key="2">
    <source>
        <dbReference type="SAM" id="SignalP"/>
    </source>
</evidence>
<evidence type="ECO:0000256" key="1">
    <source>
        <dbReference type="SAM" id="MobiDB-lite"/>
    </source>
</evidence>
<protein>
    <recommendedName>
        <fullName evidence="5">Secreted protein</fullName>
    </recommendedName>
</protein>
<comment type="caution">
    <text evidence="3">The sequence shown here is derived from an EMBL/GenBank/DDBJ whole genome shotgun (WGS) entry which is preliminary data.</text>
</comment>